<feature type="compositionally biased region" description="Pro residues" evidence="1">
    <location>
        <begin position="225"/>
        <end position="241"/>
    </location>
</feature>
<feature type="compositionally biased region" description="Polar residues" evidence="1">
    <location>
        <begin position="43"/>
        <end position="52"/>
    </location>
</feature>
<evidence type="ECO:0000256" key="1">
    <source>
        <dbReference type="SAM" id="MobiDB-lite"/>
    </source>
</evidence>
<feature type="compositionally biased region" description="Polar residues" evidence="1">
    <location>
        <begin position="61"/>
        <end position="78"/>
    </location>
</feature>
<name>A0AAV8T7L1_9ROSI</name>
<comment type="caution">
    <text evidence="2">The sequence shown here is derived from an EMBL/GenBank/DDBJ whole genome shotgun (WGS) entry which is preliminary data.</text>
</comment>
<sequence length="285" mass="30142">MVTRRTRQPTPTRSESRRDRPPQGWSDGPRGSRFATLTHDEQSNTPTGNPPTVDSPRTHVSPFSSSTDQWSSHVTSFSSRRDVRQTRGSRKGTSGSNSMHKGTTSFPNLLRPTVGRPSSPNPVTSSPSQLLPSMGQTASTGPTSLSLPSSSIAGHALPTLRCMPPALTHSPSEPNSSHVAISLLSHVALVSPDPTSPLPIPVGLVNEAMDVAHIDPPGPMATSPLPHPIHEVPPPRPPDPCPIQQSAGAEPASHDTTMEEPVPPPMILPSHDPNGPVVPVPIDSR</sequence>
<feature type="compositionally biased region" description="Low complexity" evidence="1">
    <location>
        <begin position="138"/>
        <end position="150"/>
    </location>
</feature>
<evidence type="ECO:0000313" key="2">
    <source>
        <dbReference type="EMBL" id="KAJ8762776.1"/>
    </source>
</evidence>
<dbReference type="AlphaFoldDB" id="A0AAV8T7L1"/>
<reference evidence="2 3" key="1">
    <citation type="submission" date="2021-09" db="EMBL/GenBank/DDBJ databases">
        <title>Genomic insights and catalytic innovation underlie evolution of tropane alkaloids biosynthesis.</title>
        <authorList>
            <person name="Wang Y.-J."/>
            <person name="Tian T."/>
            <person name="Huang J.-P."/>
            <person name="Huang S.-X."/>
        </authorList>
    </citation>
    <scope>NUCLEOTIDE SEQUENCE [LARGE SCALE GENOMIC DNA]</scope>
    <source>
        <strain evidence="2">KIB-2018</strain>
        <tissue evidence="2">Leaf</tissue>
    </source>
</reference>
<keyword evidence="3" id="KW-1185">Reference proteome</keyword>
<protein>
    <submittedName>
        <fullName evidence="2">Uncharacterized protein</fullName>
    </submittedName>
</protein>
<gene>
    <name evidence="2" type="ORF">K2173_022905</name>
</gene>
<feature type="region of interest" description="Disordered" evidence="1">
    <location>
        <begin position="218"/>
        <end position="285"/>
    </location>
</feature>
<dbReference type="Proteomes" id="UP001159364">
    <property type="component" value="Linkage Group LG06"/>
</dbReference>
<feature type="compositionally biased region" description="Polar residues" evidence="1">
    <location>
        <begin position="91"/>
        <end position="107"/>
    </location>
</feature>
<dbReference type="EMBL" id="JAIWQS010000006">
    <property type="protein sequence ID" value="KAJ8762776.1"/>
    <property type="molecule type" value="Genomic_DNA"/>
</dbReference>
<accession>A0AAV8T7L1</accession>
<organism evidence="2 3">
    <name type="scientific">Erythroxylum novogranatense</name>
    <dbReference type="NCBI Taxonomy" id="1862640"/>
    <lineage>
        <taxon>Eukaryota</taxon>
        <taxon>Viridiplantae</taxon>
        <taxon>Streptophyta</taxon>
        <taxon>Embryophyta</taxon>
        <taxon>Tracheophyta</taxon>
        <taxon>Spermatophyta</taxon>
        <taxon>Magnoliopsida</taxon>
        <taxon>eudicotyledons</taxon>
        <taxon>Gunneridae</taxon>
        <taxon>Pentapetalae</taxon>
        <taxon>rosids</taxon>
        <taxon>fabids</taxon>
        <taxon>Malpighiales</taxon>
        <taxon>Erythroxylaceae</taxon>
        <taxon>Erythroxylum</taxon>
    </lineage>
</organism>
<feature type="region of interest" description="Disordered" evidence="1">
    <location>
        <begin position="1"/>
        <end position="150"/>
    </location>
</feature>
<feature type="compositionally biased region" description="Low complexity" evidence="1">
    <location>
        <begin position="117"/>
        <end position="128"/>
    </location>
</feature>
<evidence type="ECO:0000313" key="3">
    <source>
        <dbReference type="Proteomes" id="UP001159364"/>
    </source>
</evidence>
<proteinExistence type="predicted"/>